<protein>
    <submittedName>
        <fullName evidence="3">SdpI family protein</fullName>
    </submittedName>
</protein>
<sequence length="236" mass="26673">MSNYANHPNNSNLSNETPKPVWSTQDWILIGANALIFMAMFLIFNHQLPEQVASHYNINGDQDRMMAKWSFWLMYGLIGVLLPAIISVSRLIDPRKNNYTRFQGYFDLMRWAISLFLQAIFLIVILDNTGHKLPALNLVMGGIGVLLIVIGNRMGQLRSNFFVGIRTPWALMDEDNWRKTHRLGARMWVLCGLILFIAAWFAPAPWLAGIVIAAVAVCAGIPTLYSYLLFRGKSAS</sequence>
<organism evidence="3 4">
    <name type="scientific">Cohnella soli</name>
    <dbReference type="NCBI Taxonomy" id="425005"/>
    <lineage>
        <taxon>Bacteria</taxon>
        <taxon>Bacillati</taxon>
        <taxon>Bacillota</taxon>
        <taxon>Bacilli</taxon>
        <taxon>Bacillales</taxon>
        <taxon>Paenibacillaceae</taxon>
        <taxon>Cohnella</taxon>
    </lineage>
</organism>
<evidence type="ECO:0000313" key="4">
    <source>
        <dbReference type="Proteomes" id="UP001596113"/>
    </source>
</evidence>
<dbReference type="PIRSF" id="PIRSF038959">
    <property type="entry name" value="SdpI"/>
    <property type="match status" value="1"/>
</dbReference>
<comment type="caution">
    <text evidence="3">The sequence shown here is derived from an EMBL/GenBank/DDBJ whole genome shotgun (WGS) entry which is preliminary data.</text>
</comment>
<evidence type="ECO:0000313" key="3">
    <source>
        <dbReference type="EMBL" id="MFC5401696.1"/>
    </source>
</evidence>
<reference evidence="4" key="1">
    <citation type="journal article" date="2019" name="Int. J. Syst. Evol. Microbiol.">
        <title>The Global Catalogue of Microorganisms (GCM) 10K type strain sequencing project: providing services to taxonomists for standard genome sequencing and annotation.</title>
        <authorList>
            <consortium name="The Broad Institute Genomics Platform"/>
            <consortium name="The Broad Institute Genome Sequencing Center for Infectious Disease"/>
            <person name="Wu L."/>
            <person name="Ma J."/>
        </authorList>
    </citation>
    <scope>NUCLEOTIDE SEQUENCE [LARGE SCALE GENOMIC DNA]</scope>
    <source>
        <strain evidence="4">CGMCC 1.18575</strain>
    </source>
</reference>
<feature type="transmembrane region" description="Helical" evidence="1">
    <location>
        <begin position="27"/>
        <end position="49"/>
    </location>
</feature>
<proteinExistence type="predicted"/>
<keyword evidence="1" id="KW-0472">Membrane</keyword>
<evidence type="ECO:0000256" key="1">
    <source>
        <dbReference type="SAM" id="Phobius"/>
    </source>
</evidence>
<keyword evidence="1" id="KW-0812">Transmembrane</keyword>
<feature type="transmembrane region" description="Helical" evidence="1">
    <location>
        <begin position="108"/>
        <end position="126"/>
    </location>
</feature>
<keyword evidence="4" id="KW-1185">Reference proteome</keyword>
<dbReference type="PANTHER" id="PTHR37810">
    <property type="entry name" value="IMMUNITY PROTEIN SDPI"/>
    <property type="match status" value="1"/>
</dbReference>
<accession>A0ABW0HKH6</accession>
<dbReference type="PANTHER" id="PTHR37810:SF5">
    <property type="entry name" value="IMMUNITY PROTEIN SDPI"/>
    <property type="match status" value="1"/>
</dbReference>
<gene>
    <name evidence="3" type="ORF">ACFPOF_03035</name>
</gene>
<evidence type="ECO:0000259" key="2">
    <source>
        <dbReference type="Pfam" id="PF07853"/>
    </source>
</evidence>
<feature type="transmembrane region" description="Helical" evidence="1">
    <location>
        <begin position="207"/>
        <end position="230"/>
    </location>
</feature>
<dbReference type="InterPro" id="IPR026272">
    <property type="entry name" value="SdpI"/>
</dbReference>
<feature type="transmembrane region" description="Helical" evidence="1">
    <location>
        <begin position="132"/>
        <end position="150"/>
    </location>
</feature>
<dbReference type="EMBL" id="JBHSMI010000005">
    <property type="protein sequence ID" value="MFC5401696.1"/>
    <property type="molecule type" value="Genomic_DNA"/>
</dbReference>
<name>A0ABW0HKH6_9BACL</name>
<dbReference type="InterPro" id="IPR012867">
    <property type="entry name" value="DUF1648"/>
</dbReference>
<feature type="domain" description="DUF1648" evidence="2">
    <location>
        <begin position="36"/>
        <end position="78"/>
    </location>
</feature>
<feature type="transmembrane region" description="Helical" evidence="1">
    <location>
        <begin position="183"/>
        <end position="201"/>
    </location>
</feature>
<dbReference type="InterPro" id="IPR025962">
    <property type="entry name" value="SdpI/YhfL"/>
</dbReference>
<feature type="transmembrane region" description="Helical" evidence="1">
    <location>
        <begin position="69"/>
        <end position="88"/>
    </location>
</feature>
<dbReference type="Pfam" id="PF07853">
    <property type="entry name" value="DUF1648"/>
    <property type="match status" value="1"/>
</dbReference>
<dbReference type="Pfam" id="PF13630">
    <property type="entry name" value="SdpI"/>
    <property type="match status" value="1"/>
</dbReference>
<keyword evidence="1" id="KW-1133">Transmembrane helix</keyword>
<dbReference type="RefSeq" id="WP_378129501.1">
    <property type="nucleotide sequence ID" value="NZ_JBHSMI010000005.1"/>
</dbReference>
<dbReference type="Proteomes" id="UP001596113">
    <property type="component" value="Unassembled WGS sequence"/>
</dbReference>